<dbReference type="Pfam" id="PF00079">
    <property type="entry name" value="Serpin"/>
    <property type="match status" value="1"/>
</dbReference>
<dbReference type="EMBL" id="CP144746">
    <property type="protein sequence ID" value="WVZ59823.1"/>
    <property type="molecule type" value="Genomic_DNA"/>
</dbReference>
<dbReference type="GO" id="GO:0005615">
    <property type="term" value="C:extracellular space"/>
    <property type="evidence" value="ECO:0007669"/>
    <property type="project" value="InterPro"/>
</dbReference>
<dbReference type="AlphaFoldDB" id="A0AAQ3SS11"/>
<dbReference type="FunFam" id="2.30.39.10:FF:000022">
    <property type="entry name" value="Os11g0230400 protein"/>
    <property type="match status" value="1"/>
</dbReference>
<evidence type="ECO:0000259" key="5">
    <source>
        <dbReference type="SMART" id="SM00093"/>
    </source>
</evidence>
<dbReference type="PANTHER" id="PTHR11461:SF366">
    <property type="entry name" value="SERPIN DOMAIN-CONTAINING PROTEIN"/>
    <property type="match status" value="1"/>
</dbReference>
<evidence type="ECO:0000256" key="4">
    <source>
        <dbReference type="RuleBase" id="RU000411"/>
    </source>
</evidence>
<protein>
    <recommendedName>
        <fullName evidence="5">Serpin domain-containing protein</fullName>
    </recommendedName>
</protein>
<evidence type="ECO:0000256" key="1">
    <source>
        <dbReference type="ARBA" id="ARBA00009500"/>
    </source>
</evidence>
<dbReference type="InterPro" id="IPR023795">
    <property type="entry name" value="Serpin_CS"/>
</dbReference>
<accession>A0AAQ3SS11</accession>
<organism evidence="6 7">
    <name type="scientific">Paspalum notatum var. saurae</name>
    <dbReference type="NCBI Taxonomy" id="547442"/>
    <lineage>
        <taxon>Eukaryota</taxon>
        <taxon>Viridiplantae</taxon>
        <taxon>Streptophyta</taxon>
        <taxon>Embryophyta</taxon>
        <taxon>Tracheophyta</taxon>
        <taxon>Spermatophyta</taxon>
        <taxon>Magnoliopsida</taxon>
        <taxon>Liliopsida</taxon>
        <taxon>Poales</taxon>
        <taxon>Poaceae</taxon>
        <taxon>PACMAD clade</taxon>
        <taxon>Panicoideae</taxon>
        <taxon>Andropogonodae</taxon>
        <taxon>Paspaleae</taxon>
        <taxon>Paspalinae</taxon>
        <taxon>Paspalum</taxon>
    </lineage>
</organism>
<evidence type="ECO:0000256" key="3">
    <source>
        <dbReference type="ARBA" id="ARBA00022900"/>
    </source>
</evidence>
<dbReference type="Gene3D" id="3.30.497.10">
    <property type="entry name" value="Antithrombin, subunit I, domain 2"/>
    <property type="match status" value="1"/>
</dbReference>
<evidence type="ECO:0000313" key="6">
    <source>
        <dbReference type="EMBL" id="WVZ59823.1"/>
    </source>
</evidence>
<feature type="domain" description="Serpin" evidence="5">
    <location>
        <begin position="18"/>
        <end position="394"/>
    </location>
</feature>
<dbReference type="PANTHER" id="PTHR11461">
    <property type="entry name" value="SERINE PROTEASE INHIBITOR, SERPIN"/>
    <property type="match status" value="1"/>
</dbReference>
<evidence type="ECO:0000313" key="7">
    <source>
        <dbReference type="Proteomes" id="UP001341281"/>
    </source>
</evidence>
<keyword evidence="2" id="KW-0646">Protease inhibitor</keyword>
<dbReference type="InterPro" id="IPR036186">
    <property type="entry name" value="Serpin_sf"/>
</dbReference>
<dbReference type="Gene3D" id="2.30.39.10">
    <property type="entry name" value="Alpha-1-antitrypsin, domain 1"/>
    <property type="match status" value="1"/>
</dbReference>
<name>A0AAQ3SS11_PASNO</name>
<evidence type="ECO:0000256" key="2">
    <source>
        <dbReference type="ARBA" id="ARBA00022690"/>
    </source>
</evidence>
<gene>
    <name evidence="6" type="ORF">U9M48_009918</name>
</gene>
<dbReference type="PROSITE" id="PS00284">
    <property type="entry name" value="SERPIN"/>
    <property type="match status" value="1"/>
</dbReference>
<dbReference type="InterPro" id="IPR000215">
    <property type="entry name" value="Serpin_fam"/>
</dbReference>
<dbReference type="SMART" id="SM00093">
    <property type="entry name" value="SERPIN"/>
    <property type="match status" value="1"/>
</dbReference>
<dbReference type="Proteomes" id="UP001341281">
    <property type="component" value="Chromosome 02"/>
</dbReference>
<dbReference type="InterPro" id="IPR023796">
    <property type="entry name" value="Serpin_dom"/>
</dbReference>
<dbReference type="GO" id="GO:0004867">
    <property type="term" value="F:serine-type endopeptidase inhibitor activity"/>
    <property type="evidence" value="ECO:0007669"/>
    <property type="project" value="UniProtKB-KW"/>
</dbReference>
<dbReference type="InterPro" id="IPR042178">
    <property type="entry name" value="Serpin_sf_1"/>
</dbReference>
<keyword evidence="7" id="KW-1185">Reference proteome</keyword>
<dbReference type="InterPro" id="IPR042185">
    <property type="entry name" value="Serpin_sf_2"/>
</dbReference>
<reference evidence="6 7" key="1">
    <citation type="submission" date="2024-02" db="EMBL/GenBank/DDBJ databases">
        <title>High-quality chromosome-scale genome assembly of Pensacola bahiagrass (Paspalum notatum Flugge var. saurae).</title>
        <authorList>
            <person name="Vega J.M."/>
            <person name="Podio M."/>
            <person name="Orjuela J."/>
            <person name="Siena L.A."/>
            <person name="Pessino S.C."/>
            <person name="Combes M.C."/>
            <person name="Mariac C."/>
            <person name="Albertini E."/>
            <person name="Pupilli F."/>
            <person name="Ortiz J.P.A."/>
            <person name="Leblanc O."/>
        </authorList>
    </citation>
    <scope>NUCLEOTIDE SEQUENCE [LARGE SCALE GENOMIC DNA]</scope>
    <source>
        <strain evidence="6">R1</strain>
        <tissue evidence="6">Leaf</tissue>
    </source>
</reference>
<dbReference type="SUPFAM" id="SSF56574">
    <property type="entry name" value="Serpins"/>
    <property type="match status" value="1"/>
</dbReference>
<proteinExistence type="inferred from homology"/>
<keyword evidence="3" id="KW-0722">Serine protease inhibitor</keyword>
<sequence length="398" mass="42501">MATADNRLSISRQTLFACRLAAALCSPSNAPASNVAFSPLSLHVALSLLAAGAGGATRDQLLAALGGGDEPSSAAESLHALAEQVAMVVLADGSAAGGPRVVFADAVFVDASLMLKPAFEKIAVGNYKAETRSVDFRTKAAQVAGEVSSWVEKITSGLIKELLPPGSVDQSTRLVLGNALYFKGAWTEKFDASKTRDSKFHLLDGSSVQAPFMSSREEQYIKSYSNFKVLRLPYQHGGDKREFSMYILLPEARDGLWSLAEKLGSEHGFVEKHIPTSKVPVGQFKVPKFKISFGFEASELLKGLGLQLPFSAEADLSELVDSPEGQSLSVSSIFHKSFVEVNEEGTEAAAASGVGIMLCSFRMPTDFIADHPFLFLIREDTTGVVLFVGHVLNPLLGP</sequence>
<dbReference type="CDD" id="cd02043">
    <property type="entry name" value="serpinP_plants"/>
    <property type="match status" value="1"/>
</dbReference>
<comment type="similarity">
    <text evidence="1 4">Belongs to the serpin family.</text>
</comment>